<organism evidence="3 4">
    <name type="scientific">Hylemonella gracilis</name>
    <dbReference type="NCBI Taxonomy" id="80880"/>
    <lineage>
        <taxon>Bacteria</taxon>
        <taxon>Pseudomonadati</taxon>
        <taxon>Pseudomonadota</taxon>
        <taxon>Betaproteobacteria</taxon>
        <taxon>Burkholderiales</taxon>
        <taxon>Comamonadaceae</taxon>
        <taxon>Hylemonella</taxon>
    </lineage>
</organism>
<dbReference type="AlphaFoldDB" id="A0A4P6UJN1"/>
<feature type="domain" description="GAF" evidence="2">
    <location>
        <begin position="55"/>
        <end position="162"/>
    </location>
</feature>
<dbReference type="RefSeq" id="WP_131278305.1">
    <property type="nucleotide sequence ID" value="NZ_CP031395.1"/>
</dbReference>
<dbReference type="KEGG" id="hgr:DW355_05440"/>
<dbReference type="PANTHER" id="PTHR21021:SF15">
    <property type="entry name" value="FREE METHIONINE-R-SULFOXIDE REDUCTASE"/>
    <property type="match status" value="1"/>
</dbReference>
<protein>
    <submittedName>
        <fullName evidence="3">GAF domain-containing protein</fullName>
    </submittedName>
</protein>
<dbReference type="InterPro" id="IPR051330">
    <property type="entry name" value="Phosphatase_reg/MetRdx"/>
</dbReference>
<name>A0A4P6UJN1_9BURK</name>
<gene>
    <name evidence="3" type="ORF">DW355_05440</name>
</gene>
<dbReference type="EMBL" id="CP031395">
    <property type="protein sequence ID" value="QBK04300.1"/>
    <property type="molecule type" value="Genomic_DNA"/>
</dbReference>
<dbReference type="OrthoDB" id="9796252at2"/>
<dbReference type="GO" id="GO:0033745">
    <property type="term" value="F:L-methionine-(R)-S-oxide reductase activity"/>
    <property type="evidence" value="ECO:0007669"/>
    <property type="project" value="TreeGrafter"/>
</dbReference>
<sequence length="169" mass="18117">MSFTVADQLDMSTPAAKRAAYELLSAQLQSLLEGERDRIANLAQFSALLYQALPDLNWAGFYLAQGETLVLGPFQGKVACVRIPFGRGVCGTCAATGQVQIVPDVEAFPGHIACDSASRSELVLPLRAGDQFLGVLDLDSPELARFDEIDAQGLSRMVATLVVGTDWAR</sequence>
<evidence type="ECO:0000313" key="4">
    <source>
        <dbReference type="Proteomes" id="UP000292939"/>
    </source>
</evidence>
<dbReference type="Pfam" id="PF01590">
    <property type="entry name" value="GAF"/>
    <property type="match status" value="1"/>
</dbReference>
<dbReference type="PROSITE" id="PS01320">
    <property type="entry name" value="UPF0067"/>
    <property type="match status" value="1"/>
</dbReference>
<dbReference type="Gene3D" id="3.30.450.40">
    <property type="match status" value="1"/>
</dbReference>
<dbReference type="InterPro" id="IPR003018">
    <property type="entry name" value="GAF"/>
</dbReference>
<dbReference type="FunFam" id="3.30.450.40:FF:000008">
    <property type="entry name" value="GAF domain-containing proteins"/>
    <property type="match status" value="1"/>
</dbReference>
<proteinExistence type="inferred from homology"/>
<comment type="similarity">
    <text evidence="1">Belongs to the free Met sulfoxide reductase family.</text>
</comment>
<reference evidence="3 4" key="1">
    <citation type="submission" date="2018-07" db="EMBL/GenBank/DDBJ databases">
        <title>Exploring interactions and the metabolic potential of the ultra-small soil bacteria Hylemonella gracilis.</title>
        <authorList>
            <person name="Tyc O."/>
            <person name="Kulkarni P."/>
            <person name="Gawehns F."/>
            <person name="Hundscheid M."/>
            <person name="Zweers H."/>
            <person name="Garbeva P."/>
        </authorList>
    </citation>
    <scope>NUCLEOTIDE SEQUENCE [LARGE SCALE GENOMIC DNA]</scope>
    <source>
        <strain evidence="3 4">NS1</strain>
    </source>
</reference>
<dbReference type="SUPFAM" id="SSF55781">
    <property type="entry name" value="GAF domain-like"/>
    <property type="match status" value="1"/>
</dbReference>
<evidence type="ECO:0000313" key="3">
    <source>
        <dbReference type="EMBL" id="QBK04300.1"/>
    </source>
</evidence>
<evidence type="ECO:0000256" key="1">
    <source>
        <dbReference type="ARBA" id="ARBA00038454"/>
    </source>
</evidence>
<dbReference type="Proteomes" id="UP000292939">
    <property type="component" value="Chromosome"/>
</dbReference>
<evidence type="ECO:0000259" key="2">
    <source>
        <dbReference type="Pfam" id="PF01590"/>
    </source>
</evidence>
<dbReference type="GO" id="GO:0005829">
    <property type="term" value="C:cytosol"/>
    <property type="evidence" value="ECO:0007669"/>
    <property type="project" value="TreeGrafter"/>
</dbReference>
<dbReference type="InterPro" id="IPR029016">
    <property type="entry name" value="GAF-like_dom_sf"/>
</dbReference>
<accession>A0A4P6UJN1</accession>
<dbReference type="InterPro" id="IPR000614">
    <property type="entry name" value="FRMsr_CS"/>
</dbReference>
<dbReference type="PANTHER" id="PTHR21021">
    <property type="entry name" value="GAF/PUTATIVE CYTOSKELETAL PROTEIN"/>
    <property type="match status" value="1"/>
</dbReference>